<reference evidence="5" key="1">
    <citation type="journal article" date="2019" name="Int. J. Syst. Evol. Microbiol.">
        <title>The Global Catalogue of Microorganisms (GCM) 10K type strain sequencing project: providing services to taxonomists for standard genome sequencing and annotation.</title>
        <authorList>
            <consortium name="The Broad Institute Genomics Platform"/>
            <consortium name="The Broad Institute Genome Sequencing Center for Infectious Disease"/>
            <person name="Wu L."/>
            <person name="Ma J."/>
        </authorList>
    </citation>
    <scope>NUCLEOTIDE SEQUENCE [LARGE SCALE GENOMIC DNA]</scope>
    <source>
        <strain evidence="5">JCM 10425</strain>
    </source>
</reference>
<evidence type="ECO:0000256" key="1">
    <source>
        <dbReference type="ARBA" id="ARBA00008853"/>
    </source>
</evidence>
<dbReference type="InterPro" id="IPR013658">
    <property type="entry name" value="SGL"/>
</dbReference>
<organism evidence="4 5">
    <name type="scientific">Cryptosporangium japonicum</name>
    <dbReference type="NCBI Taxonomy" id="80872"/>
    <lineage>
        <taxon>Bacteria</taxon>
        <taxon>Bacillati</taxon>
        <taxon>Actinomycetota</taxon>
        <taxon>Actinomycetes</taxon>
        <taxon>Cryptosporangiales</taxon>
        <taxon>Cryptosporangiaceae</taxon>
        <taxon>Cryptosporangium</taxon>
    </lineage>
</organism>
<gene>
    <name evidence="4" type="ORF">GCM10009539_19430</name>
</gene>
<comment type="similarity">
    <text evidence="1">Belongs to the SMP-30/CGR1 family.</text>
</comment>
<dbReference type="InterPro" id="IPR005511">
    <property type="entry name" value="SMP-30"/>
</dbReference>
<accession>A0ABP3DMS4</accession>
<evidence type="ECO:0000259" key="3">
    <source>
        <dbReference type="Pfam" id="PF08450"/>
    </source>
</evidence>
<dbReference type="Gene3D" id="2.120.10.30">
    <property type="entry name" value="TolB, C-terminal domain"/>
    <property type="match status" value="1"/>
</dbReference>
<sequence length="312" mass="34234">MSTGPAEPVEPVDTAPDVSFDHLMTAVEPGARLERVWTGGSWGEGPVWLPGTQSVRWSEIHGNTIYEYDSRTGRTHVHRRNVEFTNGRTLDLAGRVLQCSHGRRCVEMEVDGEPTTLVDRWGEHRLNSPNDIVVASDGAIWFTDPPYGITEPDEGHPGEMEYGGCWVFRYRPGPGVLEPAITELRRPNGLAFSPDESLLYVSDTVDTARGLIRVYDVAGGTASNGRDFATVLPGCSDGFRVDVTGRIWTSSLDAVQVLSPDGRLVTRIPVPEKVSNLCFGGPDGTDLYVTASTSLYRIRTLTTDATWGRTQR</sequence>
<name>A0ABP3DMS4_9ACTN</name>
<dbReference type="Pfam" id="PF08450">
    <property type="entry name" value="SGL"/>
    <property type="match status" value="1"/>
</dbReference>
<dbReference type="SUPFAM" id="SSF63829">
    <property type="entry name" value="Calcium-dependent phosphotriesterase"/>
    <property type="match status" value="1"/>
</dbReference>
<feature type="domain" description="SMP-30/Gluconolactonase/LRE-like region" evidence="3">
    <location>
        <begin position="42"/>
        <end position="292"/>
    </location>
</feature>
<evidence type="ECO:0000256" key="2">
    <source>
        <dbReference type="ARBA" id="ARBA00022801"/>
    </source>
</evidence>
<dbReference type="InterPro" id="IPR011042">
    <property type="entry name" value="6-blade_b-propeller_TolB-like"/>
</dbReference>
<dbReference type="PANTHER" id="PTHR47572">
    <property type="entry name" value="LIPOPROTEIN-RELATED"/>
    <property type="match status" value="1"/>
</dbReference>
<comment type="caution">
    <text evidence="4">The sequence shown here is derived from an EMBL/GenBank/DDBJ whole genome shotgun (WGS) entry which is preliminary data.</text>
</comment>
<evidence type="ECO:0000313" key="5">
    <source>
        <dbReference type="Proteomes" id="UP001500967"/>
    </source>
</evidence>
<evidence type="ECO:0000313" key="4">
    <source>
        <dbReference type="EMBL" id="GAA0234224.1"/>
    </source>
</evidence>
<dbReference type="Proteomes" id="UP001500967">
    <property type="component" value="Unassembled WGS sequence"/>
</dbReference>
<proteinExistence type="inferred from homology"/>
<keyword evidence="2" id="KW-0378">Hydrolase</keyword>
<protein>
    <submittedName>
        <fullName evidence="4">SMP-30/gluconolactonase/LRE family protein</fullName>
    </submittedName>
</protein>
<dbReference type="PANTHER" id="PTHR47572:SF4">
    <property type="entry name" value="LACTONASE DRP35"/>
    <property type="match status" value="1"/>
</dbReference>
<dbReference type="PRINTS" id="PR01790">
    <property type="entry name" value="SMP30FAMILY"/>
</dbReference>
<dbReference type="InterPro" id="IPR051262">
    <property type="entry name" value="SMP-30/CGR1_Lactonase"/>
</dbReference>
<keyword evidence="5" id="KW-1185">Reference proteome</keyword>
<dbReference type="EMBL" id="BAAAGX010000007">
    <property type="protein sequence ID" value="GAA0234224.1"/>
    <property type="molecule type" value="Genomic_DNA"/>
</dbReference>